<name>A0A2T4UP74_9MICO</name>
<dbReference type="InterPro" id="IPR024072">
    <property type="entry name" value="DHFR-like_dom_sf"/>
</dbReference>
<dbReference type="InterPro" id="IPR002734">
    <property type="entry name" value="RibDG_C"/>
</dbReference>
<protein>
    <submittedName>
        <fullName evidence="2">Deaminase</fullName>
    </submittedName>
</protein>
<dbReference type="GO" id="GO:0008703">
    <property type="term" value="F:5-amino-6-(5-phosphoribosylamino)uracil reductase activity"/>
    <property type="evidence" value="ECO:0007669"/>
    <property type="project" value="InterPro"/>
</dbReference>
<gene>
    <name evidence="2" type="ORF">C1I63_19105</name>
</gene>
<comment type="caution">
    <text evidence="2">The sequence shown here is derived from an EMBL/GenBank/DDBJ whole genome shotgun (WGS) entry which is preliminary data.</text>
</comment>
<dbReference type="AlphaFoldDB" id="A0A2T4UP74"/>
<evidence type="ECO:0000313" key="3">
    <source>
        <dbReference type="Proteomes" id="UP000241085"/>
    </source>
</evidence>
<dbReference type="EMBL" id="PZPL01000002">
    <property type="protein sequence ID" value="PTL71332.1"/>
    <property type="molecule type" value="Genomic_DNA"/>
</dbReference>
<dbReference type="Proteomes" id="UP000241085">
    <property type="component" value="Unassembled WGS sequence"/>
</dbReference>
<keyword evidence="3" id="KW-1185">Reference proteome</keyword>
<dbReference type="SUPFAM" id="SSF53597">
    <property type="entry name" value="Dihydrofolate reductase-like"/>
    <property type="match status" value="1"/>
</dbReference>
<evidence type="ECO:0000313" key="2">
    <source>
        <dbReference type="EMBL" id="PTL71332.1"/>
    </source>
</evidence>
<evidence type="ECO:0000259" key="1">
    <source>
        <dbReference type="Pfam" id="PF01872"/>
    </source>
</evidence>
<accession>A0A2T4UP74</accession>
<proteinExistence type="predicted"/>
<dbReference type="Pfam" id="PF01872">
    <property type="entry name" value="RibD_C"/>
    <property type="match status" value="1"/>
</dbReference>
<dbReference type="RefSeq" id="WP_107576141.1">
    <property type="nucleotide sequence ID" value="NZ_PZPL01000002.1"/>
</dbReference>
<sequence length="195" mass="21242">MSRLVVSVLTSLDGYYEGPEHDLSTLPFEDAFNDHNLQMLRQAGTLVYGSRWFRNNWNTWSALVADDSANDRDRETAHLVTTLDSLVISDTLTRDPDAPWAATTRIVRREDAAIEIRALKASGDRDLLMFGSGTTWNPLLEQGLVDELIVLVGAGLVGGGSSLYSGLPHPGLKLLDATALAGSELVRLRYDVSGA</sequence>
<organism evidence="2 3">
    <name type="scientific">Rathayibacter caricis DSM 15933</name>
    <dbReference type="NCBI Taxonomy" id="1328867"/>
    <lineage>
        <taxon>Bacteria</taxon>
        <taxon>Bacillati</taxon>
        <taxon>Actinomycetota</taxon>
        <taxon>Actinomycetes</taxon>
        <taxon>Micrococcales</taxon>
        <taxon>Microbacteriaceae</taxon>
        <taxon>Rathayibacter</taxon>
    </lineage>
</organism>
<dbReference type="GO" id="GO:0009231">
    <property type="term" value="P:riboflavin biosynthetic process"/>
    <property type="evidence" value="ECO:0007669"/>
    <property type="project" value="InterPro"/>
</dbReference>
<dbReference type="Gene3D" id="3.40.430.10">
    <property type="entry name" value="Dihydrofolate Reductase, subunit A"/>
    <property type="match status" value="1"/>
</dbReference>
<feature type="domain" description="Bacterial bifunctional deaminase-reductase C-terminal" evidence="1">
    <location>
        <begin position="4"/>
        <end position="178"/>
    </location>
</feature>
<reference evidence="2 3" key="1">
    <citation type="submission" date="2018-03" db="EMBL/GenBank/DDBJ databases">
        <title>Bacteriophage NCPPB3778 and a type I-E CRISPR drive the evolution of the US Biological Select Agent, Rathayibacter toxicus.</title>
        <authorList>
            <person name="Davis E.W.II."/>
            <person name="Tabima J.F."/>
            <person name="Weisberg A.J."/>
            <person name="Dantas Lopes L."/>
            <person name="Wiseman M.S."/>
            <person name="Wiseman M.S."/>
            <person name="Pupko T."/>
            <person name="Belcher M.S."/>
            <person name="Sechler A.J."/>
            <person name="Tancos M.A."/>
            <person name="Schroeder B.K."/>
            <person name="Murray T.D."/>
            <person name="Luster D.G."/>
            <person name="Schneider W.L."/>
            <person name="Rogers E."/>
            <person name="Andreote F.D."/>
            <person name="Grunwald N.J."/>
            <person name="Putnam M.L."/>
            <person name="Chang J.H."/>
        </authorList>
    </citation>
    <scope>NUCLEOTIDE SEQUENCE [LARGE SCALE GENOMIC DNA]</scope>
    <source>
        <strain evidence="2 3">DSM 15933</strain>
    </source>
</reference>